<dbReference type="EMBL" id="CP121196">
    <property type="protein sequence ID" value="XBH18755.1"/>
    <property type="molecule type" value="Genomic_DNA"/>
</dbReference>
<proteinExistence type="predicted"/>
<accession>A0AAU7DNW6</accession>
<reference evidence="2" key="1">
    <citation type="submission" date="2023-03" db="EMBL/GenBank/DDBJ databases">
        <title>Edaphobacter sp.</title>
        <authorList>
            <person name="Huber K.J."/>
            <person name="Papendorf J."/>
            <person name="Pilke C."/>
            <person name="Bunk B."/>
            <person name="Sproeer C."/>
            <person name="Pester M."/>
        </authorList>
    </citation>
    <scope>NUCLEOTIDE SEQUENCE</scope>
    <source>
        <strain evidence="2">DSM 110680</strain>
    </source>
</reference>
<dbReference type="RefSeq" id="WP_348263973.1">
    <property type="nucleotide sequence ID" value="NZ_CP121196.1"/>
</dbReference>
<sequence length="228" mass="24495">MRTQAISILTLLTCVCLAAAQTKSTPPVNSNPVLQGSGDREPASFTSELGFSYALPADWEIIDTKPMLPVVQQQAEKKATSEKEKTALSCIQLPFKATRGDSSVVIVALSFDCYGHRFSDSDLASFAGGVAQSLKKTWTVADPLYAAYALGTHSFWIERGLGTSIAHPEVKKTLDVVCSMLKNGAVCWMLFAADPADLQSFEHGAVSLDNDSFPTLVPATTFDKKPSN</sequence>
<feature type="signal peptide" evidence="1">
    <location>
        <begin position="1"/>
        <end position="20"/>
    </location>
</feature>
<name>A0AAU7DNW6_9BACT</name>
<feature type="chain" id="PRO_5043761536" evidence="1">
    <location>
        <begin position="21"/>
        <end position="228"/>
    </location>
</feature>
<evidence type="ECO:0000313" key="2">
    <source>
        <dbReference type="EMBL" id="XBH18755.1"/>
    </source>
</evidence>
<protein>
    <submittedName>
        <fullName evidence="2">Uncharacterized protein</fullName>
    </submittedName>
</protein>
<keyword evidence="1" id="KW-0732">Signal</keyword>
<evidence type="ECO:0000256" key="1">
    <source>
        <dbReference type="SAM" id="SignalP"/>
    </source>
</evidence>
<dbReference type="AlphaFoldDB" id="A0AAU7DNW6"/>
<gene>
    <name evidence="2" type="ORF">P8935_05435</name>
</gene>
<organism evidence="2">
    <name type="scientific">Telmatobacter sp. DSM 110680</name>
    <dbReference type="NCBI Taxonomy" id="3036704"/>
    <lineage>
        <taxon>Bacteria</taxon>
        <taxon>Pseudomonadati</taxon>
        <taxon>Acidobacteriota</taxon>
        <taxon>Terriglobia</taxon>
        <taxon>Terriglobales</taxon>
        <taxon>Acidobacteriaceae</taxon>
        <taxon>Telmatobacter</taxon>
    </lineage>
</organism>